<comment type="caution">
    <text evidence="3">The sequence shown here is derived from an EMBL/GenBank/DDBJ whole genome shotgun (WGS) entry which is preliminary data.</text>
</comment>
<dbReference type="Pfam" id="PF22669">
    <property type="entry name" value="Exo_endo_phos2"/>
    <property type="match status" value="1"/>
</dbReference>
<dbReference type="InterPro" id="IPR000300">
    <property type="entry name" value="IPPc"/>
</dbReference>
<dbReference type="SUPFAM" id="SSF56219">
    <property type="entry name" value="DNase I-like"/>
    <property type="match status" value="1"/>
</dbReference>
<protein>
    <recommendedName>
        <fullName evidence="1">phosphoinositide 5-phosphatase</fullName>
        <ecNumber evidence="1">3.1.3.36</ecNumber>
    </recommendedName>
</protein>
<name>A0A2J8JKL8_PANTR</name>
<dbReference type="PANTHER" id="PTHR11200">
    <property type="entry name" value="INOSITOL 5-PHOSPHATASE"/>
    <property type="match status" value="1"/>
</dbReference>
<organism evidence="3 4">
    <name type="scientific">Pan troglodytes</name>
    <name type="common">Chimpanzee</name>
    <dbReference type="NCBI Taxonomy" id="9598"/>
    <lineage>
        <taxon>Eukaryota</taxon>
        <taxon>Metazoa</taxon>
        <taxon>Chordata</taxon>
        <taxon>Craniata</taxon>
        <taxon>Vertebrata</taxon>
        <taxon>Euteleostomi</taxon>
        <taxon>Mammalia</taxon>
        <taxon>Eutheria</taxon>
        <taxon>Euarchontoglires</taxon>
        <taxon>Primates</taxon>
        <taxon>Haplorrhini</taxon>
        <taxon>Catarrhini</taxon>
        <taxon>Hominidae</taxon>
        <taxon>Pan</taxon>
    </lineage>
</organism>
<dbReference type="Gene3D" id="3.60.10.10">
    <property type="entry name" value="Endonuclease/exonuclease/phosphatase"/>
    <property type="match status" value="1"/>
</dbReference>
<evidence type="ECO:0000313" key="4">
    <source>
        <dbReference type="Proteomes" id="UP000236370"/>
    </source>
</evidence>
<evidence type="ECO:0000313" key="3">
    <source>
        <dbReference type="EMBL" id="PNI23323.1"/>
    </source>
</evidence>
<feature type="non-terminal residue" evidence="3">
    <location>
        <position position="85"/>
    </location>
</feature>
<proteinExistence type="predicted"/>
<gene>
    <name evidence="3" type="ORF">CK820_G0046732</name>
</gene>
<sequence>MDVLSPLSFIKVSHVRMQGILLLVFAKYQHLPYIQILSTKSTPTGLFGYWGNKGGVNICLKLYGYYVSIINCHLPPHISNNYQRL</sequence>
<dbReference type="EMBL" id="NBAG03000449">
    <property type="protein sequence ID" value="PNI23323.1"/>
    <property type="molecule type" value="Genomic_DNA"/>
</dbReference>
<accession>A0A2J8JKL8</accession>
<feature type="domain" description="Inositol polyphosphate-related phosphatase" evidence="2">
    <location>
        <begin position="7"/>
        <end position="84"/>
    </location>
</feature>
<dbReference type="InterPro" id="IPR046985">
    <property type="entry name" value="IP5"/>
</dbReference>
<dbReference type="EC" id="3.1.3.36" evidence="1"/>
<dbReference type="InterPro" id="IPR036691">
    <property type="entry name" value="Endo/exonu/phosph_ase_sf"/>
</dbReference>
<dbReference type="PANTHER" id="PTHR11200:SF117">
    <property type="entry name" value="INOSITOL POLYPHOSPHATE 5-PHOSPHATASE K"/>
    <property type="match status" value="1"/>
</dbReference>
<evidence type="ECO:0000256" key="1">
    <source>
        <dbReference type="ARBA" id="ARBA00013044"/>
    </source>
</evidence>
<dbReference type="Proteomes" id="UP000236370">
    <property type="component" value="Unassembled WGS sequence"/>
</dbReference>
<dbReference type="GO" id="GO:0046856">
    <property type="term" value="P:phosphatidylinositol dephosphorylation"/>
    <property type="evidence" value="ECO:0007669"/>
    <property type="project" value="InterPro"/>
</dbReference>
<evidence type="ECO:0000259" key="2">
    <source>
        <dbReference type="Pfam" id="PF22669"/>
    </source>
</evidence>
<dbReference type="GO" id="GO:0004439">
    <property type="term" value="F:phosphatidylinositol-4,5-bisphosphate 5-phosphatase activity"/>
    <property type="evidence" value="ECO:0007669"/>
    <property type="project" value="UniProtKB-EC"/>
</dbReference>
<reference evidence="3 4" key="1">
    <citation type="submission" date="2017-12" db="EMBL/GenBank/DDBJ databases">
        <title>High-resolution comparative analysis of great ape genomes.</title>
        <authorList>
            <person name="Pollen A."/>
            <person name="Hastie A."/>
            <person name="Hormozdiari F."/>
            <person name="Dougherty M."/>
            <person name="Liu R."/>
            <person name="Chaisson M."/>
            <person name="Hoppe E."/>
            <person name="Hill C."/>
            <person name="Pang A."/>
            <person name="Hillier L."/>
            <person name="Baker C."/>
            <person name="Armstrong J."/>
            <person name="Shendure J."/>
            <person name="Paten B."/>
            <person name="Wilson R."/>
            <person name="Chao H."/>
            <person name="Schneider V."/>
            <person name="Ventura M."/>
            <person name="Kronenberg Z."/>
            <person name="Murali S."/>
            <person name="Gordon D."/>
            <person name="Cantsilieris S."/>
            <person name="Munson K."/>
            <person name="Nelson B."/>
            <person name="Raja A."/>
            <person name="Underwood J."/>
            <person name="Diekhans M."/>
            <person name="Fiddes I."/>
            <person name="Haussler D."/>
            <person name="Eichler E."/>
        </authorList>
    </citation>
    <scope>NUCLEOTIDE SEQUENCE [LARGE SCALE GENOMIC DNA]</scope>
    <source>
        <strain evidence="3">Yerkes chimp pedigree #C0471</strain>
    </source>
</reference>
<dbReference type="AlphaFoldDB" id="A0A2J8JKL8"/>